<proteinExistence type="predicted"/>
<reference evidence="1" key="1">
    <citation type="submission" date="2013-08" db="EMBL/GenBank/DDBJ databases">
        <authorList>
            <person name="Mendez C."/>
            <person name="Richter M."/>
            <person name="Ferrer M."/>
            <person name="Sanchez J."/>
        </authorList>
    </citation>
    <scope>NUCLEOTIDE SEQUENCE</scope>
</reference>
<feature type="non-terminal residue" evidence="1">
    <location>
        <position position="1"/>
    </location>
</feature>
<comment type="caution">
    <text evidence="1">The sequence shown here is derived from an EMBL/GenBank/DDBJ whole genome shotgun (WGS) entry which is preliminary data.</text>
</comment>
<dbReference type="EMBL" id="AUZY01007563">
    <property type="protein sequence ID" value="EQD49477.1"/>
    <property type="molecule type" value="Genomic_DNA"/>
</dbReference>
<name>T0ZXZ0_9ZZZZ</name>
<protein>
    <submittedName>
        <fullName evidence="1">Uncharacterized protein</fullName>
    </submittedName>
</protein>
<reference evidence="1" key="2">
    <citation type="journal article" date="2014" name="ISME J.">
        <title>Microbial stratification in low pH oxic and suboxic macroscopic growths along an acid mine drainage.</title>
        <authorList>
            <person name="Mendez-Garcia C."/>
            <person name="Mesa V."/>
            <person name="Sprenger R.R."/>
            <person name="Richter M."/>
            <person name="Diez M.S."/>
            <person name="Solano J."/>
            <person name="Bargiela R."/>
            <person name="Golyshina O.V."/>
            <person name="Manteca A."/>
            <person name="Ramos J.L."/>
            <person name="Gallego J.R."/>
            <person name="Llorente I."/>
            <person name="Martins Dos Santos V.A."/>
            <person name="Jensen O.N."/>
            <person name="Pelaez A.I."/>
            <person name="Sanchez J."/>
            <person name="Ferrer M."/>
        </authorList>
    </citation>
    <scope>NUCLEOTIDE SEQUENCE</scope>
</reference>
<dbReference type="AlphaFoldDB" id="T0ZXZ0"/>
<sequence length="172" mass="19520">SDIRRLCQNKLYFRQSADVAKYAANDLIFNESEYDKILDSLKTLGQRECAINAVEVSSVGKSIPNSAFARVMDYAEQDYQSECKEEPAGMDTTIRIIAGNPDARFRYEIYYLGERIRVGTAGQQKSTEGGLLPNKKYRLVVLGDKKKDNREFRLIGGTYSEFIVEPDHKSTQ</sequence>
<organism evidence="1">
    <name type="scientific">mine drainage metagenome</name>
    <dbReference type="NCBI Taxonomy" id="410659"/>
    <lineage>
        <taxon>unclassified sequences</taxon>
        <taxon>metagenomes</taxon>
        <taxon>ecological metagenomes</taxon>
    </lineage>
</organism>
<accession>T0ZXZ0</accession>
<gene>
    <name evidence="1" type="ORF">B1B_11616</name>
</gene>
<evidence type="ECO:0000313" key="1">
    <source>
        <dbReference type="EMBL" id="EQD49477.1"/>
    </source>
</evidence>